<evidence type="ECO:0000313" key="2">
    <source>
        <dbReference type="Proteomes" id="UP000199225"/>
    </source>
</evidence>
<dbReference type="RefSeq" id="WP_093194778.1">
    <property type="nucleotide sequence ID" value="NZ_FNEV01000015.1"/>
</dbReference>
<dbReference type="STRING" id="86666.SAMN04490247_3126"/>
<dbReference type="OrthoDB" id="9800780at2"/>
<sequence>MEIYLSINNREEVMQIPVLPPEFKINDPQNNDTFTTIRQGDIKLIGLEGLKSFSLSSFFPNKEYYFSQNNEMFGWDYVETIERWKKRRLPLRLIITGTPINWAVAIDSFEYGTQDGTGDIYYTMTFTDFPFIRV</sequence>
<accession>A0A1G8WD57</accession>
<dbReference type="AlphaFoldDB" id="A0A1G8WD57"/>
<organism evidence="1 2">
    <name type="scientific">Salimicrobium halophilum</name>
    <dbReference type="NCBI Taxonomy" id="86666"/>
    <lineage>
        <taxon>Bacteria</taxon>
        <taxon>Bacillati</taxon>
        <taxon>Bacillota</taxon>
        <taxon>Bacilli</taxon>
        <taxon>Bacillales</taxon>
        <taxon>Bacillaceae</taxon>
        <taxon>Salimicrobium</taxon>
    </lineage>
</organism>
<gene>
    <name evidence="1" type="ORF">SAMN04490247_3126</name>
</gene>
<evidence type="ECO:0000313" key="1">
    <source>
        <dbReference type="EMBL" id="SDJ76182.1"/>
    </source>
</evidence>
<proteinExistence type="predicted"/>
<name>A0A1G8WD57_9BACI</name>
<reference evidence="2" key="1">
    <citation type="submission" date="2016-10" db="EMBL/GenBank/DDBJ databases">
        <authorList>
            <person name="Varghese N."/>
            <person name="Submissions S."/>
        </authorList>
    </citation>
    <scope>NUCLEOTIDE SEQUENCE [LARGE SCALE GENOMIC DNA]</scope>
    <source>
        <strain evidence="2">DSM 4771</strain>
    </source>
</reference>
<dbReference type="EMBL" id="FNEV01000015">
    <property type="protein sequence ID" value="SDJ76182.1"/>
    <property type="molecule type" value="Genomic_DNA"/>
</dbReference>
<dbReference type="Proteomes" id="UP000199225">
    <property type="component" value="Unassembled WGS sequence"/>
</dbReference>
<protein>
    <submittedName>
        <fullName evidence="1">Uncharacterized protein</fullName>
    </submittedName>
</protein>
<keyword evidence="2" id="KW-1185">Reference proteome</keyword>